<keyword evidence="11" id="KW-1185">Reference proteome</keyword>
<dbReference type="InterPro" id="IPR008333">
    <property type="entry name" value="Cbr1-like_FAD-bd_dom"/>
</dbReference>
<dbReference type="SUPFAM" id="SSF63380">
    <property type="entry name" value="Riboflavin synthase domain-like"/>
    <property type="match status" value="1"/>
</dbReference>
<proteinExistence type="predicted"/>
<evidence type="ECO:0000256" key="6">
    <source>
        <dbReference type="ARBA" id="ARBA00023002"/>
    </source>
</evidence>
<keyword evidence="7" id="KW-0408">Iron</keyword>
<keyword evidence="8" id="KW-0411">Iron-sulfur</keyword>
<dbReference type="Pfam" id="PF00970">
    <property type="entry name" value="FAD_binding_6"/>
    <property type="match status" value="1"/>
</dbReference>
<gene>
    <name evidence="10" type="ORF">EFY87_12020</name>
</gene>
<dbReference type="InterPro" id="IPR017938">
    <property type="entry name" value="Riboflavin_synthase-like_b-brl"/>
</dbReference>
<keyword evidence="6" id="KW-0560">Oxidoreductase</keyword>
<dbReference type="GO" id="GO:0051537">
    <property type="term" value="F:2 iron, 2 sulfur cluster binding"/>
    <property type="evidence" value="ECO:0007669"/>
    <property type="project" value="UniProtKB-KW"/>
</dbReference>
<dbReference type="Gene3D" id="2.40.30.10">
    <property type="entry name" value="Translation factors"/>
    <property type="match status" value="1"/>
</dbReference>
<accession>A0A3M9M792</accession>
<dbReference type="Pfam" id="PF00175">
    <property type="entry name" value="NAD_binding_1"/>
    <property type="match status" value="1"/>
</dbReference>
<dbReference type="GO" id="GO:0046872">
    <property type="term" value="F:metal ion binding"/>
    <property type="evidence" value="ECO:0007669"/>
    <property type="project" value="UniProtKB-KW"/>
</dbReference>
<dbReference type="PRINTS" id="PR00371">
    <property type="entry name" value="FPNCR"/>
</dbReference>
<name>A0A3M9M792_9MICO</name>
<reference evidence="10 11" key="1">
    <citation type="submission" date="2018-11" db="EMBL/GenBank/DDBJ databases">
        <title>Draft genome of Simplicispira Flexivirga sp. BO-16.</title>
        <authorList>
            <person name="Im W.T."/>
        </authorList>
    </citation>
    <scope>NUCLEOTIDE SEQUENCE [LARGE SCALE GENOMIC DNA]</scope>
    <source>
        <strain evidence="10 11">BO-16</strain>
    </source>
</reference>
<evidence type="ECO:0000259" key="9">
    <source>
        <dbReference type="PROSITE" id="PS51384"/>
    </source>
</evidence>
<dbReference type="GO" id="GO:0016491">
    <property type="term" value="F:oxidoreductase activity"/>
    <property type="evidence" value="ECO:0007669"/>
    <property type="project" value="UniProtKB-KW"/>
</dbReference>
<evidence type="ECO:0000256" key="8">
    <source>
        <dbReference type="ARBA" id="ARBA00023014"/>
    </source>
</evidence>
<comment type="cofactor">
    <cofactor evidence="1">
        <name>FAD</name>
        <dbReference type="ChEBI" id="CHEBI:57692"/>
    </cofactor>
</comment>
<evidence type="ECO:0000256" key="7">
    <source>
        <dbReference type="ARBA" id="ARBA00023004"/>
    </source>
</evidence>
<dbReference type="CDD" id="cd06214">
    <property type="entry name" value="PA_degradation_oxidoreductase_like"/>
    <property type="match status" value="1"/>
</dbReference>
<evidence type="ECO:0000313" key="11">
    <source>
        <dbReference type="Proteomes" id="UP000271678"/>
    </source>
</evidence>
<evidence type="ECO:0000256" key="5">
    <source>
        <dbReference type="ARBA" id="ARBA00022827"/>
    </source>
</evidence>
<dbReference type="Gene3D" id="3.40.50.80">
    <property type="entry name" value="Nucleotide-binding domain of ferredoxin-NADP reductase (FNR) module"/>
    <property type="match status" value="1"/>
</dbReference>
<evidence type="ECO:0000256" key="2">
    <source>
        <dbReference type="ARBA" id="ARBA00022630"/>
    </source>
</evidence>
<dbReference type="PANTHER" id="PTHR47354:SF8">
    <property type="entry name" value="1,2-PHENYLACETYL-COA EPOXIDASE, SUBUNIT E"/>
    <property type="match status" value="1"/>
</dbReference>
<dbReference type="GO" id="GO:0050660">
    <property type="term" value="F:flavin adenine dinucleotide binding"/>
    <property type="evidence" value="ECO:0007669"/>
    <property type="project" value="TreeGrafter"/>
</dbReference>
<protein>
    <submittedName>
        <fullName evidence="10">Phenylacetic acid degradation protein</fullName>
    </submittedName>
</protein>
<keyword evidence="2" id="KW-0285">Flavoprotein</keyword>
<keyword evidence="4" id="KW-0479">Metal-binding</keyword>
<dbReference type="PRINTS" id="PR00410">
    <property type="entry name" value="PHEHYDRXLASE"/>
</dbReference>
<dbReference type="PANTHER" id="PTHR47354">
    <property type="entry name" value="NADH OXIDOREDUCTASE HCR"/>
    <property type="match status" value="1"/>
</dbReference>
<feature type="domain" description="FAD-binding FR-type" evidence="9">
    <location>
        <begin position="24"/>
        <end position="132"/>
    </location>
</feature>
<dbReference type="EMBL" id="RJJQ01000011">
    <property type="protein sequence ID" value="RNI21392.1"/>
    <property type="molecule type" value="Genomic_DNA"/>
</dbReference>
<dbReference type="InterPro" id="IPR050415">
    <property type="entry name" value="MRET"/>
</dbReference>
<dbReference type="InterPro" id="IPR017927">
    <property type="entry name" value="FAD-bd_FR_type"/>
</dbReference>
<dbReference type="InterPro" id="IPR001433">
    <property type="entry name" value="OxRdtase_FAD/NAD-bd"/>
</dbReference>
<dbReference type="InterPro" id="IPR001709">
    <property type="entry name" value="Flavoprot_Pyr_Nucl_cyt_Rdtase"/>
</dbReference>
<sequence>MRPHRAKLASDMSLLKPSVHHRRPQFHPLPVVGLERLTDRAVAVTFGIPDELREIFAFQPGQHLTLRAELDGADVRRSYSICMSRAQAAATGRLRIASNEVEGGAMSTRLNHVVAVGDRIEVLAPLGDFVCPTNPAEKRHIVAVAAGSGITPVISVVRSVLEDEPGSRVTLVFGNRTPASTMFAAELAELAQLYGDRFDLVEVFSRVAVDDPMRAGRIDGDRLERIVEAVSAPIADVDEWFLCGPIDMVHNVRDTLPSHGIDPARIHHEEFFQ</sequence>
<evidence type="ECO:0000256" key="3">
    <source>
        <dbReference type="ARBA" id="ARBA00022714"/>
    </source>
</evidence>
<organism evidence="10 11">
    <name type="scientific">Flexivirga caeni</name>
    <dbReference type="NCBI Taxonomy" id="2294115"/>
    <lineage>
        <taxon>Bacteria</taxon>
        <taxon>Bacillati</taxon>
        <taxon>Actinomycetota</taxon>
        <taxon>Actinomycetes</taxon>
        <taxon>Micrococcales</taxon>
        <taxon>Dermacoccaceae</taxon>
        <taxon>Flexivirga</taxon>
    </lineage>
</organism>
<dbReference type="PROSITE" id="PS51384">
    <property type="entry name" value="FAD_FR"/>
    <property type="match status" value="1"/>
</dbReference>
<keyword evidence="3" id="KW-0001">2Fe-2S</keyword>
<evidence type="ECO:0000313" key="10">
    <source>
        <dbReference type="EMBL" id="RNI21392.1"/>
    </source>
</evidence>
<evidence type="ECO:0000256" key="4">
    <source>
        <dbReference type="ARBA" id="ARBA00022723"/>
    </source>
</evidence>
<dbReference type="InterPro" id="IPR039261">
    <property type="entry name" value="FNR_nucleotide-bd"/>
</dbReference>
<dbReference type="SUPFAM" id="SSF52343">
    <property type="entry name" value="Ferredoxin reductase-like, C-terminal NADP-linked domain"/>
    <property type="match status" value="1"/>
</dbReference>
<evidence type="ECO:0000256" key="1">
    <source>
        <dbReference type="ARBA" id="ARBA00001974"/>
    </source>
</evidence>
<comment type="caution">
    <text evidence="10">The sequence shown here is derived from an EMBL/GenBank/DDBJ whole genome shotgun (WGS) entry which is preliminary data.</text>
</comment>
<keyword evidence="5" id="KW-0274">FAD</keyword>
<dbReference type="AlphaFoldDB" id="A0A3M9M792"/>
<dbReference type="Proteomes" id="UP000271678">
    <property type="component" value="Unassembled WGS sequence"/>
</dbReference>